<dbReference type="PANTHER" id="PTHR45661">
    <property type="entry name" value="SURFACE ANTIGEN"/>
    <property type="match status" value="1"/>
</dbReference>
<proteinExistence type="predicted"/>
<dbReference type="InterPro" id="IPR053139">
    <property type="entry name" value="Surface_bspA-like"/>
</dbReference>
<evidence type="ECO:0000313" key="1">
    <source>
        <dbReference type="EMBL" id="JAP94147.1"/>
    </source>
</evidence>
<dbReference type="PANTHER" id="PTHR45661:SF3">
    <property type="entry name" value="IG-LIKE DOMAIN-CONTAINING PROTEIN"/>
    <property type="match status" value="1"/>
</dbReference>
<dbReference type="AlphaFoldDB" id="A0A146KC77"/>
<organism evidence="1">
    <name type="scientific">Trepomonas sp. PC1</name>
    <dbReference type="NCBI Taxonomy" id="1076344"/>
    <lineage>
        <taxon>Eukaryota</taxon>
        <taxon>Metamonada</taxon>
        <taxon>Diplomonadida</taxon>
        <taxon>Hexamitidae</taxon>
        <taxon>Hexamitinae</taxon>
        <taxon>Trepomonas</taxon>
    </lineage>
</organism>
<dbReference type="Gene3D" id="3.80.10.10">
    <property type="entry name" value="Ribonuclease Inhibitor"/>
    <property type="match status" value="1"/>
</dbReference>
<gene>
    <name evidence="1" type="ORF">TPC1_13308</name>
</gene>
<dbReference type="InterPro" id="IPR032675">
    <property type="entry name" value="LRR_dom_sf"/>
</dbReference>
<dbReference type="SUPFAM" id="SSF52058">
    <property type="entry name" value="L domain-like"/>
    <property type="match status" value="1"/>
</dbReference>
<protein>
    <submittedName>
        <fullName evidence="1">Leucine rich repeats-containing protein</fullName>
    </submittedName>
</protein>
<sequence length="217" mass="25250">MELPSIQSIEGIASRYRIVFNPPLSNELQSSVFTIFPPAWLHQNFQIQKQQLRMGTWVQHFQSKTLEAIPAQCFVDNYHIQYIDIPMVTTIGCQAFFQCFQLKEVNVTKLAEVGTSAFEYCTLLSTINLSSVEKIGENAFACCYSLDNVNLSHVKEIQKDSFFDCKNKIKNVQFELAPVQKQVYYFGRFYFSNVCRNICKLQHSLKYQQQKLRIKKQ</sequence>
<dbReference type="EMBL" id="GDID01002459">
    <property type="protein sequence ID" value="JAP94147.1"/>
    <property type="molecule type" value="Transcribed_RNA"/>
</dbReference>
<accession>A0A146KC77</accession>
<dbReference type="InterPro" id="IPR026906">
    <property type="entry name" value="LRR_5"/>
</dbReference>
<reference evidence="1" key="1">
    <citation type="submission" date="2015-07" db="EMBL/GenBank/DDBJ databases">
        <title>Adaptation to a free-living lifestyle via gene acquisitions in the diplomonad Trepomonas sp. PC1.</title>
        <authorList>
            <person name="Xu F."/>
            <person name="Jerlstrom-Hultqvist J."/>
            <person name="Kolisko M."/>
            <person name="Simpson A.G.B."/>
            <person name="Roger A.J."/>
            <person name="Svard S.G."/>
            <person name="Andersson J.O."/>
        </authorList>
    </citation>
    <scope>NUCLEOTIDE SEQUENCE</scope>
    <source>
        <strain evidence="1">PC1</strain>
    </source>
</reference>
<dbReference type="Pfam" id="PF13306">
    <property type="entry name" value="LRR_5"/>
    <property type="match status" value="1"/>
</dbReference>
<name>A0A146KC77_9EUKA</name>